<proteinExistence type="predicted"/>
<comment type="caution">
    <text evidence="2">The sequence shown here is derived from an EMBL/GenBank/DDBJ whole genome shotgun (WGS) entry which is preliminary data.</text>
</comment>
<sequence length="85" mass="9588">MGVLGEQKINGAAKETRTQKMTGRLRRPEPMQRPRVRGGDRSLEPVDPTMRFRLYSVSVGACVNHAVGRCVCASDKFEVWRARDN</sequence>
<evidence type="ECO:0000256" key="1">
    <source>
        <dbReference type="SAM" id="MobiDB-lite"/>
    </source>
</evidence>
<dbReference type="EMBL" id="BGZK01000007">
    <property type="protein sequence ID" value="GBP01113.1"/>
    <property type="molecule type" value="Genomic_DNA"/>
</dbReference>
<evidence type="ECO:0000313" key="2">
    <source>
        <dbReference type="EMBL" id="GBP01113.1"/>
    </source>
</evidence>
<dbReference type="AlphaFoldDB" id="A0A4C1SG21"/>
<feature type="region of interest" description="Disordered" evidence="1">
    <location>
        <begin position="1"/>
        <end position="44"/>
    </location>
</feature>
<evidence type="ECO:0000313" key="3">
    <source>
        <dbReference type="Proteomes" id="UP000299102"/>
    </source>
</evidence>
<accession>A0A4C1SG21</accession>
<name>A0A4C1SG21_EUMVA</name>
<protein>
    <submittedName>
        <fullName evidence="2">Uncharacterized protein</fullName>
    </submittedName>
</protein>
<reference evidence="2 3" key="1">
    <citation type="journal article" date="2019" name="Commun. Biol.">
        <title>The bagworm genome reveals a unique fibroin gene that provides high tensile strength.</title>
        <authorList>
            <person name="Kono N."/>
            <person name="Nakamura H."/>
            <person name="Ohtoshi R."/>
            <person name="Tomita M."/>
            <person name="Numata K."/>
            <person name="Arakawa K."/>
        </authorList>
    </citation>
    <scope>NUCLEOTIDE SEQUENCE [LARGE SCALE GENOMIC DNA]</scope>
</reference>
<gene>
    <name evidence="2" type="ORF">EVAR_2361_1</name>
</gene>
<feature type="compositionally biased region" description="Basic and acidic residues" evidence="1">
    <location>
        <begin position="26"/>
        <end position="44"/>
    </location>
</feature>
<organism evidence="2 3">
    <name type="scientific">Eumeta variegata</name>
    <name type="common">Bagworm moth</name>
    <name type="synonym">Eumeta japonica</name>
    <dbReference type="NCBI Taxonomy" id="151549"/>
    <lineage>
        <taxon>Eukaryota</taxon>
        <taxon>Metazoa</taxon>
        <taxon>Ecdysozoa</taxon>
        <taxon>Arthropoda</taxon>
        <taxon>Hexapoda</taxon>
        <taxon>Insecta</taxon>
        <taxon>Pterygota</taxon>
        <taxon>Neoptera</taxon>
        <taxon>Endopterygota</taxon>
        <taxon>Lepidoptera</taxon>
        <taxon>Glossata</taxon>
        <taxon>Ditrysia</taxon>
        <taxon>Tineoidea</taxon>
        <taxon>Psychidae</taxon>
        <taxon>Oiketicinae</taxon>
        <taxon>Eumeta</taxon>
    </lineage>
</organism>
<dbReference type="Proteomes" id="UP000299102">
    <property type="component" value="Unassembled WGS sequence"/>
</dbReference>
<keyword evidence="3" id="KW-1185">Reference proteome</keyword>